<name>A0A0F7UU69_TOXGV</name>
<dbReference type="SUPFAM" id="SSF56784">
    <property type="entry name" value="HAD-like"/>
    <property type="match status" value="1"/>
</dbReference>
<feature type="compositionally biased region" description="Basic and acidic residues" evidence="12">
    <location>
        <begin position="234"/>
        <end position="252"/>
    </location>
</feature>
<dbReference type="SMART" id="SM00577">
    <property type="entry name" value="CPDc"/>
    <property type="match status" value="1"/>
</dbReference>
<evidence type="ECO:0000256" key="7">
    <source>
        <dbReference type="ARBA" id="ARBA00022912"/>
    </source>
</evidence>
<comment type="cofactor">
    <cofactor evidence="1">
        <name>Mg(2+)</name>
        <dbReference type="ChEBI" id="CHEBI:18420"/>
    </cofactor>
</comment>
<evidence type="ECO:0000256" key="5">
    <source>
        <dbReference type="ARBA" id="ARBA00022801"/>
    </source>
</evidence>
<dbReference type="PANTHER" id="PTHR48493">
    <property type="entry name" value="UBIQUITIN-LIKE DOMAIN-CONTAINING CTD PHOSPHATASE 1"/>
    <property type="match status" value="1"/>
</dbReference>
<dbReference type="PROSITE" id="PS50969">
    <property type="entry name" value="FCP1"/>
    <property type="match status" value="1"/>
</dbReference>
<evidence type="ECO:0000256" key="4">
    <source>
        <dbReference type="ARBA" id="ARBA00022723"/>
    </source>
</evidence>
<feature type="domain" description="Ubiquitin-like" evidence="13">
    <location>
        <begin position="342"/>
        <end position="394"/>
    </location>
</feature>
<evidence type="ECO:0000256" key="2">
    <source>
        <dbReference type="ARBA" id="ARBA00004123"/>
    </source>
</evidence>
<dbReference type="GO" id="GO:0004722">
    <property type="term" value="F:protein serine/threonine phosphatase activity"/>
    <property type="evidence" value="ECO:0007669"/>
    <property type="project" value="UniProtKB-EC"/>
</dbReference>
<feature type="region of interest" description="Disordered" evidence="12">
    <location>
        <begin position="54"/>
        <end position="75"/>
    </location>
</feature>
<comment type="subcellular location">
    <subcellularLocation>
        <location evidence="2">Nucleus</location>
    </subcellularLocation>
</comment>
<dbReference type="GO" id="GO:0046872">
    <property type="term" value="F:metal ion binding"/>
    <property type="evidence" value="ECO:0007669"/>
    <property type="project" value="UniProtKB-KW"/>
</dbReference>
<evidence type="ECO:0000256" key="11">
    <source>
        <dbReference type="ARBA" id="ARBA00048336"/>
    </source>
</evidence>
<proteinExistence type="predicted"/>
<dbReference type="GO" id="GO:0005634">
    <property type="term" value="C:nucleus"/>
    <property type="evidence" value="ECO:0007669"/>
    <property type="project" value="UniProtKB-SubCell"/>
</dbReference>
<feature type="compositionally biased region" description="Polar residues" evidence="12">
    <location>
        <begin position="177"/>
        <end position="203"/>
    </location>
</feature>
<evidence type="ECO:0000256" key="9">
    <source>
        <dbReference type="ARBA" id="ARBA00032039"/>
    </source>
</evidence>
<feature type="compositionally biased region" description="Acidic residues" evidence="12">
    <location>
        <begin position="1"/>
        <end position="10"/>
    </location>
</feature>
<evidence type="ECO:0000259" key="14">
    <source>
        <dbReference type="PROSITE" id="PS50969"/>
    </source>
</evidence>
<evidence type="ECO:0000256" key="12">
    <source>
        <dbReference type="SAM" id="MobiDB-lite"/>
    </source>
</evidence>
<evidence type="ECO:0000256" key="1">
    <source>
        <dbReference type="ARBA" id="ARBA00001946"/>
    </source>
</evidence>
<dbReference type="InterPro" id="IPR051658">
    <property type="entry name" value="UBLCP1"/>
</dbReference>
<dbReference type="Gene3D" id="3.40.50.1000">
    <property type="entry name" value="HAD superfamily/HAD-like"/>
    <property type="match status" value="1"/>
</dbReference>
<keyword evidence="4" id="KW-0479">Metal-binding</keyword>
<dbReference type="Gene3D" id="3.10.20.90">
    <property type="entry name" value="Phosphatidylinositol 3-kinase Catalytic Subunit, Chain A, domain 1"/>
    <property type="match status" value="1"/>
</dbReference>
<comment type="catalytic activity">
    <reaction evidence="11">
        <text>O-phospho-L-threonyl-[protein] + H2O = L-threonyl-[protein] + phosphate</text>
        <dbReference type="Rhea" id="RHEA:47004"/>
        <dbReference type="Rhea" id="RHEA-COMP:11060"/>
        <dbReference type="Rhea" id="RHEA-COMP:11605"/>
        <dbReference type="ChEBI" id="CHEBI:15377"/>
        <dbReference type="ChEBI" id="CHEBI:30013"/>
        <dbReference type="ChEBI" id="CHEBI:43474"/>
        <dbReference type="ChEBI" id="CHEBI:61977"/>
        <dbReference type="EC" id="3.1.3.16"/>
    </reaction>
</comment>
<gene>
    <name evidence="15" type="ORF">BN1205_052575</name>
</gene>
<evidence type="ECO:0000256" key="3">
    <source>
        <dbReference type="ARBA" id="ARBA00013081"/>
    </source>
</evidence>
<organism evidence="15">
    <name type="scientific">Toxoplasma gondii (strain ATCC 50861 / VEG)</name>
    <dbReference type="NCBI Taxonomy" id="432359"/>
    <lineage>
        <taxon>Eukaryota</taxon>
        <taxon>Sar</taxon>
        <taxon>Alveolata</taxon>
        <taxon>Apicomplexa</taxon>
        <taxon>Conoidasida</taxon>
        <taxon>Coccidia</taxon>
        <taxon>Eucoccidiorida</taxon>
        <taxon>Eimeriorina</taxon>
        <taxon>Sarcocystidae</taxon>
        <taxon>Toxoplasma</taxon>
    </lineage>
</organism>
<evidence type="ECO:0000313" key="15">
    <source>
        <dbReference type="EMBL" id="CEL71926.1"/>
    </source>
</evidence>
<protein>
    <recommendedName>
        <fullName evidence="3">protein-serine/threonine phosphatase</fullName>
        <ecNumber evidence="3">3.1.3.16</ecNumber>
    </recommendedName>
    <alternativeName>
        <fullName evidence="9">Nuclear proteasome inhibitor UBLCP1</fullName>
    </alternativeName>
</protein>
<dbReference type="Pfam" id="PF03031">
    <property type="entry name" value="NIF"/>
    <property type="match status" value="1"/>
</dbReference>
<dbReference type="SUPFAM" id="SSF54236">
    <property type="entry name" value="Ubiquitin-like"/>
    <property type="match status" value="1"/>
</dbReference>
<dbReference type="InterPro" id="IPR023214">
    <property type="entry name" value="HAD_sf"/>
</dbReference>
<dbReference type="InterPro" id="IPR029071">
    <property type="entry name" value="Ubiquitin-like_domsf"/>
</dbReference>
<comment type="catalytic activity">
    <reaction evidence="10">
        <text>O-phospho-L-seryl-[protein] + H2O = L-seryl-[protein] + phosphate</text>
        <dbReference type="Rhea" id="RHEA:20629"/>
        <dbReference type="Rhea" id="RHEA-COMP:9863"/>
        <dbReference type="Rhea" id="RHEA-COMP:11604"/>
        <dbReference type="ChEBI" id="CHEBI:15377"/>
        <dbReference type="ChEBI" id="CHEBI:29999"/>
        <dbReference type="ChEBI" id="CHEBI:43474"/>
        <dbReference type="ChEBI" id="CHEBI:83421"/>
        <dbReference type="EC" id="3.1.3.16"/>
    </reaction>
</comment>
<keyword evidence="5" id="KW-0378">Hydrolase</keyword>
<dbReference type="InterPro" id="IPR000626">
    <property type="entry name" value="Ubiquitin-like_dom"/>
</dbReference>
<dbReference type="EMBL" id="LN714491">
    <property type="protein sequence ID" value="CEL71926.1"/>
    <property type="molecule type" value="Genomic_DNA"/>
</dbReference>
<dbReference type="PROSITE" id="PS50053">
    <property type="entry name" value="UBIQUITIN_2"/>
    <property type="match status" value="1"/>
</dbReference>
<dbReference type="InterPro" id="IPR011943">
    <property type="entry name" value="HAD-SF_hydro_IIID"/>
</dbReference>
<dbReference type="GO" id="GO:0090364">
    <property type="term" value="P:regulation of proteasome assembly"/>
    <property type="evidence" value="ECO:0007669"/>
    <property type="project" value="InterPro"/>
</dbReference>
<accession>A0A0F7UU69</accession>
<evidence type="ECO:0000256" key="8">
    <source>
        <dbReference type="ARBA" id="ARBA00023242"/>
    </source>
</evidence>
<feature type="region of interest" description="Disordered" evidence="12">
    <location>
        <begin position="127"/>
        <end position="264"/>
    </location>
</feature>
<evidence type="ECO:0000256" key="6">
    <source>
        <dbReference type="ARBA" id="ARBA00022842"/>
    </source>
</evidence>
<sequence length="661" mass="72864">MAVDTQDSEEERASSPDSCRASPDSPSETCSPLPSPSPFSPVGPLCGDSCGVCETIRPRPNPSLETKRRRQDTAGEENCCGALDASLAAEHPRLLAAETVNAVLSPDQTRDAAPAVSLLKHLKKAAEGTPAADSSSVERDPSVQAAAGERLREQAGGPSRGDADAFFSEFRGANGSEEANGTKFNCAKSTESGGETQQETHAATRSRADSNAVRHHYGEEEEAEPGGKQILVGGDKREGRRSVSRRDEETDKGTGLVQDSETQAGETALTAALTAEESRNSLSQLQNEPFSSVSALDIAADEDAEEEEEELEEVEEVLVVNVKWGGKLYDVSLSLSDFEFFSLSDFKERLQQQLSVPADKQKLLGFTNAQGAAAKDTDLLRSLRFKKERQMMLIGSTDAQLLAAAQAHAAALAQSESTFDDFLASPSCAGASEDSVRTPLHLERLEKAVDRTRVQLLHAPRKGKKLLVLDLDYTLFDCKSCTYPCVDLKRPFLDRFMEDAYEDYDLAVWSQTHWKWVEMKCTELGFLTSSKFHLCFVLDRSSMFTVCSRKKKKGKGSSQDAGVESRTHEVKALELIWRKFPEFWNASNTVHVDDLSRNFFFNPQNGIKVSAYRREKRSQDRELLLLSVYLKLLAQEADVRNISHKHWKVRAAEEAQRHGCL</sequence>
<dbReference type="InterPro" id="IPR036412">
    <property type="entry name" value="HAD-like_sf"/>
</dbReference>
<evidence type="ECO:0000256" key="10">
    <source>
        <dbReference type="ARBA" id="ARBA00047761"/>
    </source>
</evidence>
<keyword evidence="6" id="KW-0460">Magnesium</keyword>
<feature type="domain" description="FCP1 homology" evidence="14">
    <location>
        <begin position="460"/>
        <end position="633"/>
    </location>
</feature>
<dbReference type="EC" id="3.1.3.16" evidence="3"/>
<evidence type="ECO:0000259" key="13">
    <source>
        <dbReference type="PROSITE" id="PS50053"/>
    </source>
</evidence>
<dbReference type="AlphaFoldDB" id="A0A0F7UU69"/>
<keyword evidence="7" id="KW-0904">Protein phosphatase</keyword>
<keyword evidence="8" id="KW-0539">Nucleus</keyword>
<dbReference type="NCBIfam" id="TIGR02245">
    <property type="entry name" value="HAD_IIID1"/>
    <property type="match status" value="1"/>
</dbReference>
<dbReference type="InterPro" id="IPR004274">
    <property type="entry name" value="FCP1_dom"/>
</dbReference>
<reference evidence="15" key="1">
    <citation type="journal article" date="2015" name="PLoS ONE">
        <title>Comprehensive Evaluation of Toxoplasma gondii VEG and Neospora caninum LIV Genomes with Tachyzoite Stage Transcriptome and Proteome Defines Novel Transcript Features.</title>
        <authorList>
            <person name="Ramaprasad A."/>
            <person name="Mourier T."/>
            <person name="Naeem R."/>
            <person name="Malas T.B."/>
            <person name="Moussa E."/>
            <person name="Panigrahi A."/>
            <person name="Vermont S.J."/>
            <person name="Otto T.D."/>
            <person name="Wastling J."/>
            <person name="Pain A."/>
        </authorList>
    </citation>
    <scope>NUCLEOTIDE SEQUENCE</scope>
    <source>
        <strain evidence="15">VEG</strain>
    </source>
</reference>
<feature type="region of interest" description="Disordered" evidence="12">
    <location>
        <begin position="1"/>
        <end position="38"/>
    </location>
</feature>
<dbReference type="PANTHER" id="PTHR48493:SF1">
    <property type="entry name" value="UBIQUITIN-LIKE DOMAIN-CONTAINING CTD PHOSPHATASE 1"/>
    <property type="match status" value="1"/>
</dbReference>